<evidence type="ECO:0000313" key="2">
    <source>
        <dbReference type="Proteomes" id="UP000026915"/>
    </source>
</evidence>
<dbReference type="Gramene" id="EOY31662">
    <property type="protein sequence ID" value="EOY31662"/>
    <property type="gene ID" value="TCM_038650"/>
</dbReference>
<dbReference type="Proteomes" id="UP000026915">
    <property type="component" value="Chromosome 9"/>
</dbReference>
<dbReference type="InParanoid" id="A0A061GRB5"/>
<sequence>MLRHCSHARVPRDQVTASCSYVQYMRCSEHRGTGQLLLRWCNCQKLLPQGSSLIFKVTTSILLNHMAFL</sequence>
<name>A0A061GRB5_THECC</name>
<evidence type="ECO:0000313" key="1">
    <source>
        <dbReference type="EMBL" id="EOY31662.1"/>
    </source>
</evidence>
<dbReference type="HOGENOM" id="CLU_2781016_0_0_1"/>
<proteinExistence type="predicted"/>
<reference evidence="1 2" key="1">
    <citation type="journal article" date="2013" name="Genome Biol.">
        <title>The genome sequence of the most widely cultivated cacao type and its use to identify candidate genes regulating pod color.</title>
        <authorList>
            <person name="Motamayor J.C."/>
            <person name="Mockaitis K."/>
            <person name="Schmutz J."/>
            <person name="Haiminen N."/>
            <person name="Iii D.L."/>
            <person name="Cornejo O."/>
            <person name="Findley S.D."/>
            <person name="Zheng P."/>
            <person name="Utro F."/>
            <person name="Royaert S."/>
            <person name="Saski C."/>
            <person name="Jenkins J."/>
            <person name="Podicheti R."/>
            <person name="Zhao M."/>
            <person name="Scheffler B.E."/>
            <person name="Stack J.C."/>
            <person name="Feltus F.A."/>
            <person name="Mustiga G.M."/>
            <person name="Amores F."/>
            <person name="Phillips W."/>
            <person name="Marelli J.P."/>
            <person name="May G.D."/>
            <person name="Shapiro H."/>
            <person name="Ma J."/>
            <person name="Bustamante C.D."/>
            <person name="Schnell R.J."/>
            <person name="Main D."/>
            <person name="Gilbert D."/>
            <person name="Parida L."/>
            <person name="Kuhn D.N."/>
        </authorList>
    </citation>
    <scope>NUCLEOTIDE SEQUENCE [LARGE SCALE GENOMIC DNA]</scope>
    <source>
        <strain evidence="2">cv. Matina 1-6</strain>
    </source>
</reference>
<dbReference type="AlphaFoldDB" id="A0A061GRB5"/>
<protein>
    <submittedName>
        <fullName evidence="1">Uncharacterized protein</fullName>
    </submittedName>
</protein>
<keyword evidence="2" id="KW-1185">Reference proteome</keyword>
<gene>
    <name evidence="1" type="ORF">TCM_038650</name>
</gene>
<accession>A0A061GRB5</accession>
<dbReference type="EMBL" id="CM001887">
    <property type="protein sequence ID" value="EOY31662.1"/>
    <property type="molecule type" value="Genomic_DNA"/>
</dbReference>
<organism evidence="1 2">
    <name type="scientific">Theobroma cacao</name>
    <name type="common">Cacao</name>
    <name type="synonym">Cocoa</name>
    <dbReference type="NCBI Taxonomy" id="3641"/>
    <lineage>
        <taxon>Eukaryota</taxon>
        <taxon>Viridiplantae</taxon>
        <taxon>Streptophyta</taxon>
        <taxon>Embryophyta</taxon>
        <taxon>Tracheophyta</taxon>
        <taxon>Spermatophyta</taxon>
        <taxon>Magnoliopsida</taxon>
        <taxon>eudicotyledons</taxon>
        <taxon>Gunneridae</taxon>
        <taxon>Pentapetalae</taxon>
        <taxon>rosids</taxon>
        <taxon>malvids</taxon>
        <taxon>Malvales</taxon>
        <taxon>Malvaceae</taxon>
        <taxon>Byttnerioideae</taxon>
        <taxon>Theobroma</taxon>
    </lineage>
</organism>